<evidence type="ECO:0000259" key="11">
    <source>
        <dbReference type="PROSITE" id="PS50162"/>
    </source>
</evidence>
<evidence type="ECO:0000256" key="1">
    <source>
        <dbReference type="ARBA" id="ARBA00004123"/>
    </source>
</evidence>
<evidence type="ECO:0000256" key="10">
    <source>
        <dbReference type="ARBA" id="ARBA00056000"/>
    </source>
</evidence>
<dbReference type="GO" id="GO:0000723">
    <property type="term" value="P:telomere maintenance"/>
    <property type="evidence" value="ECO:0007669"/>
    <property type="project" value="TreeGrafter"/>
</dbReference>
<evidence type="ECO:0000256" key="7">
    <source>
        <dbReference type="ARBA" id="ARBA00023172"/>
    </source>
</evidence>
<dbReference type="GO" id="GO:0007131">
    <property type="term" value="P:reciprocal meiotic recombination"/>
    <property type="evidence" value="ECO:0007669"/>
    <property type="project" value="TreeGrafter"/>
</dbReference>
<dbReference type="PROSITE" id="PS50162">
    <property type="entry name" value="RECA_2"/>
    <property type="match status" value="1"/>
</dbReference>
<dbReference type="InterPro" id="IPR047323">
    <property type="entry name" value="Rad51D_C"/>
</dbReference>
<gene>
    <name evidence="12" type="ORF">LUZ62_064105</name>
</gene>
<dbReference type="GO" id="GO:0003697">
    <property type="term" value="F:single-stranded DNA binding"/>
    <property type="evidence" value="ECO:0007669"/>
    <property type="project" value="TreeGrafter"/>
</dbReference>
<comment type="subcellular location">
    <subcellularLocation>
        <location evidence="1">Nucleus</location>
    </subcellularLocation>
</comment>
<sequence length="316" mass="35114">MHAYYLARKDWKRSILLIKCQVVQKVASESDNESAGTKRKKAKAEESWGDWQVEDDLMMDTEKEDFKSRLAPDVTPNRQLPWLTGIELLSDTNQNKHFLPTGLEGIDALLGGGLRQGQVTEIVGPSSSGKTQVCLSSATHVVDRNFGMVLYLDTSNSFSPFRISCFVNQLHPSLPKELKETSLQTIMSNIYCQSVFDIFALLDLLHHVETTLKHTVKLGGSKLCLLIVDSVSSVIAPVIGGKNSQGWCMMASVGVLLKRIAYEHNIAVLVTNHMVGGENGTLKPALGESWKGIPHIRLLLSHGFRSYCQFCDWQLK</sequence>
<dbReference type="GO" id="GO:0140664">
    <property type="term" value="F:ATP-dependent DNA damage sensor activity"/>
    <property type="evidence" value="ECO:0007669"/>
    <property type="project" value="InterPro"/>
</dbReference>
<evidence type="ECO:0000256" key="9">
    <source>
        <dbReference type="ARBA" id="ARBA00023242"/>
    </source>
</evidence>
<evidence type="ECO:0000313" key="13">
    <source>
        <dbReference type="Proteomes" id="UP001140206"/>
    </source>
</evidence>
<evidence type="ECO:0000256" key="6">
    <source>
        <dbReference type="ARBA" id="ARBA00023125"/>
    </source>
</evidence>
<dbReference type="Proteomes" id="UP001140206">
    <property type="component" value="Chromosome 3"/>
</dbReference>
<dbReference type="CDD" id="cd19489">
    <property type="entry name" value="Rad51D"/>
    <property type="match status" value="1"/>
</dbReference>
<dbReference type="Gene3D" id="3.40.50.300">
    <property type="entry name" value="P-loop containing nucleotide triphosphate hydrolases"/>
    <property type="match status" value="1"/>
</dbReference>
<dbReference type="GO" id="GO:0033063">
    <property type="term" value="C:Rad51B-Rad51C-Rad51D-XRCC2 complex"/>
    <property type="evidence" value="ECO:0007669"/>
    <property type="project" value="TreeGrafter"/>
</dbReference>
<dbReference type="Pfam" id="PF08423">
    <property type="entry name" value="Rad51"/>
    <property type="match status" value="1"/>
</dbReference>
<evidence type="ECO:0000256" key="3">
    <source>
        <dbReference type="ARBA" id="ARBA00022741"/>
    </source>
</evidence>
<keyword evidence="6" id="KW-0238">DNA-binding</keyword>
<evidence type="ECO:0000256" key="5">
    <source>
        <dbReference type="ARBA" id="ARBA00022840"/>
    </source>
</evidence>
<dbReference type="GO" id="GO:0005657">
    <property type="term" value="C:replication fork"/>
    <property type="evidence" value="ECO:0007669"/>
    <property type="project" value="TreeGrafter"/>
</dbReference>
<keyword evidence="9" id="KW-0539">Nucleus</keyword>
<dbReference type="GO" id="GO:0005815">
    <property type="term" value="C:microtubule organizing center"/>
    <property type="evidence" value="ECO:0007669"/>
    <property type="project" value="TreeGrafter"/>
</dbReference>
<dbReference type="InterPro" id="IPR013632">
    <property type="entry name" value="Rad51_C"/>
</dbReference>
<dbReference type="InterPro" id="IPR027417">
    <property type="entry name" value="P-loop_NTPase"/>
</dbReference>
<keyword evidence="3" id="KW-0547">Nucleotide-binding</keyword>
<dbReference type="PANTHER" id="PTHR46457:SF1">
    <property type="entry name" value="DNA REPAIR PROTEIN RAD51 HOMOLOG 4"/>
    <property type="match status" value="1"/>
</dbReference>
<evidence type="ECO:0000256" key="4">
    <source>
        <dbReference type="ARBA" id="ARBA00022763"/>
    </source>
</evidence>
<dbReference type="SUPFAM" id="SSF52540">
    <property type="entry name" value="P-loop containing nucleoside triphosphate hydrolases"/>
    <property type="match status" value="1"/>
</dbReference>
<keyword evidence="4" id="KW-0227">DNA damage</keyword>
<dbReference type="GO" id="GO:0005524">
    <property type="term" value="F:ATP binding"/>
    <property type="evidence" value="ECO:0007669"/>
    <property type="project" value="UniProtKB-KW"/>
</dbReference>
<proteinExistence type="inferred from homology"/>
<dbReference type="FunFam" id="3.40.50.300:FF:001665">
    <property type="entry name" value="DNA repair protein RAD51 4"/>
    <property type="match status" value="1"/>
</dbReference>
<evidence type="ECO:0000313" key="12">
    <source>
        <dbReference type="EMBL" id="KAJ4779848.1"/>
    </source>
</evidence>
<name>A0AAV8EF26_9POAL</name>
<comment type="caution">
    <text evidence="12">The sequence shown here is derived from an EMBL/GenBank/DDBJ whole genome shotgun (WGS) entry which is preliminary data.</text>
</comment>
<comment type="similarity">
    <text evidence="2">Belongs to the RecA family. RAD51 subfamily.</text>
</comment>
<keyword evidence="13" id="KW-1185">Reference proteome</keyword>
<accession>A0AAV8EF26</accession>
<protein>
    <submittedName>
        <fullName evidence="12">DNA repair RAD51-like protein</fullName>
    </submittedName>
</protein>
<keyword evidence="5" id="KW-0067">ATP-binding</keyword>
<dbReference type="InterPro" id="IPR051988">
    <property type="entry name" value="HRR_RAD51_Paralog"/>
</dbReference>
<dbReference type="GO" id="GO:0000724">
    <property type="term" value="P:double-strand break repair via homologous recombination"/>
    <property type="evidence" value="ECO:0007669"/>
    <property type="project" value="TreeGrafter"/>
</dbReference>
<reference evidence="12" key="1">
    <citation type="submission" date="2022-08" db="EMBL/GenBank/DDBJ databases">
        <authorList>
            <person name="Marques A."/>
        </authorList>
    </citation>
    <scope>NUCLEOTIDE SEQUENCE</scope>
    <source>
        <strain evidence="12">RhyPub2mFocal</strain>
        <tissue evidence="12">Leaves</tissue>
    </source>
</reference>
<dbReference type="EMBL" id="JAMFTS010000003">
    <property type="protein sequence ID" value="KAJ4779848.1"/>
    <property type="molecule type" value="Genomic_DNA"/>
</dbReference>
<dbReference type="PANTHER" id="PTHR46457">
    <property type="entry name" value="DNA REPAIR PROTEIN RAD51 HOMOLOG 4"/>
    <property type="match status" value="1"/>
</dbReference>
<dbReference type="AlphaFoldDB" id="A0AAV8EF26"/>
<organism evidence="12 13">
    <name type="scientific">Rhynchospora pubera</name>
    <dbReference type="NCBI Taxonomy" id="906938"/>
    <lineage>
        <taxon>Eukaryota</taxon>
        <taxon>Viridiplantae</taxon>
        <taxon>Streptophyta</taxon>
        <taxon>Embryophyta</taxon>
        <taxon>Tracheophyta</taxon>
        <taxon>Spermatophyta</taxon>
        <taxon>Magnoliopsida</taxon>
        <taxon>Liliopsida</taxon>
        <taxon>Poales</taxon>
        <taxon>Cyperaceae</taxon>
        <taxon>Cyperoideae</taxon>
        <taxon>Rhynchosporeae</taxon>
        <taxon>Rhynchospora</taxon>
    </lineage>
</organism>
<evidence type="ECO:0000256" key="8">
    <source>
        <dbReference type="ARBA" id="ARBA00023204"/>
    </source>
</evidence>
<dbReference type="GO" id="GO:0042148">
    <property type="term" value="P:DNA strand invasion"/>
    <property type="evidence" value="ECO:0007669"/>
    <property type="project" value="TreeGrafter"/>
</dbReference>
<keyword evidence="8" id="KW-0234">DNA repair</keyword>
<keyword evidence="7" id="KW-0233">DNA recombination</keyword>
<comment type="function">
    <text evidence="10">Involved in the homologous recombination repair (HRR) pathway of double-stranded DNA breaks arising during DNA replication or induced by DNA-damaging agents.</text>
</comment>
<evidence type="ECO:0000256" key="2">
    <source>
        <dbReference type="ARBA" id="ARBA00007095"/>
    </source>
</evidence>
<feature type="domain" description="RecA family profile 1" evidence="11">
    <location>
        <begin position="95"/>
        <end position="274"/>
    </location>
</feature>
<dbReference type="InterPro" id="IPR020588">
    <property type="entry name" value="RecA_ATP-bd"/>
</dbReference>
<dbReference type="GO" id="GO:0000400">
    <property type="term" value="F:four-way junction DNA binding"/>
    <property type="evidence" value="ECO:0007669"/>
    <property type="project" value="TreeGrafter"/>
</dbReference>